<evidence type="ECO:0008006" key="10">
    <source>
        <dbReference type="Google" id="ProtNLM"/>
    </source>
</evidence>
<evidence type="ECO:0000256" key="6">
    <source>
        <dbReference type="ARBA" id="ARBA00023136"/>
    </source>
</evidence>
<dbReference type="GO" id="GO:0005886">
    <property type="term" value="C:plasma membrane"/>
    <property type="evidence" value="ECO:0007669"/>
    <property type="project" value="UniProtKB-SubCell"/>
</dbReference>
<proteinExistence type="inferred from homology"/>
<name>A0A0W7XCT1_9ACTN</name>
<evidence type="ECO:0000313" key="8">
    <source>
        <dbReference type="EMBL" id="KUF20450.1"/>
    </source>
</evidence>
<dbReference type="Proteomes" id="UP000054804">
    <property type="component" value="Unassembled WGS sequence"/>
</dbReference>
<keyword evidence="3" id="KW-1003">Cell membrane</keyword>
<comment type="similarity">
    <text evidence="2">Belongs to the cytochrome ubiquinol oxidase subunit 2 family.</text>
</comment>
<evidence type="ECO:0000313" key="9">
    <source>
        <dbReference type="Proteomes" id="UP000054804"/>
    </source>
</evidence>
<dbReference type="InterPro" id="IPR003317">
    <property type="entry name" value="Cyt-d_oxidase_su2"/>
</dbReference>
<feature type="transmembrane region" description="Helical" evidence="7">
    <location>
        <begin position="6"/>
        <end position="29"/>
    </location>
</feature>
<dbReference type="EMBL" id="LOCL01000010">
    <property type="protein sequence ID" value="KUF20450.1"/>
    <property type="molecule type" value="Genomic_DNA"/>
</dbReference>
<accession>A0A0W7XCT1</accession>
<feature type="transmembrane region" description="Helical" evidence="7">
    <location>
        <begin position="187"/>
        <end position="207"/>
    </location>
</feature>
<keyword evidence="9" id="KW-1185">Reference proteome</keyword>
<protein>
    <recommendedName>
        <fullName evidence="10">Cytochrome BD oxidase subunit II</fullName>
    </recommendedName>
</protein>
<evidence type="ECO:0000256" key="7">
    <source>
        <dbReference type="SAM" id="Phobius"/>
    </source>
</evidence>
<feature type="transmembrane region" description="Helical" evidence="7">
    <location>
        <begin position="111"/>
        <end position="132"/>
    </location>
</feature>
<reference evidence="8 9" key="1">
    <citation type="submission" date="2015-12" db="EMBL/GenBank/DDBJ databases">
        <title>Draft genome sequence of Streptomyces silvensis ATCC 53525, a producer of novel hormone antagonists.</title>
        <authorList>
            <person name="Johnston C.W."/>
            <person name="Li Y."/>
            <person name="Magarvey N.A."/>
        </authorList>
    </citation>
    <scope>NUCLEOTIDE SEQUENCE [LARGE SCALE GENOMIC DNA]</scope>
    <source>
        <strain evidence="8 9">ATCC 53525</strain>
    </source>
</reference>
<evidence type="ECO:0000256" key="3">
    <source>
        <dbReference type="ARBA" id="ARBA00022475"/>
    </source>
</evidence>
<comment type="subcellular location">
    <subcellularLocation>
        <location evidence="1">Cell membrane</location>
        <topology evidence="1">Multi-pass membrane protein</topology>
    </subcellularLocation>
</comment>
<dbReference type="GO" id="GO:0070069">
    <property type="term" value="C:cytochrome complex"/>
    <property type="evidence" value="ECO:0007669"/>
    <property type="project" value="TreeGrafter"/>
</dbReference>
<feature type="transmembrane region" description="Helical" evidence="7">
    <location>
        <begin position="144"/>
        <end position="166"/>
    </location>
</feature>
<dbReference type="Pfam" id="PF02322">
    <property type="entry name" value="Cyt_bd_oxida_II"/>
    <property type="match status" value="1"/>
</dbReference>
<feature type="transmembrane region" description="Helical" evidence="7">
    <location>
        <begin position="76"/>
        <end position="99"/>
    </location>
</feature>
<evidence type="ECO:0000256" key="2">
    <source>
        <dbReference type="ARBA" id="ARBA00007543"/>
    </source>
</evidence>
<dbReference type="GO" id="GO:0009055">
    <property type="term" value="F:electron transfer activity"/>
    <property type="evidence" value="ECO:0007669"/>
    <property type="project" value="TreeGrafter"/>
</dbReference>
<keyword evidence="5 7" id="KW-1133">Transmembrane helix</keyword>
<evidence type="ECO:0000256" key="4">
    <source>
        <dbReference type="ARBA" id="ARBA00022692"/>
    </source>
</evidence>
<dbReference type="GO" id="GO:0016682">
    <property type="term" value="F:oxidoreductase activity, acting on diphenols and related substances as donors, oxygen as acceptor"/>
    <property type="evidence" value="ECO:0007669"/>
    <property type="project" value="TreeGrafter"/>
</dbReference>
<gene>
    <name evidence="8" type="ORF">AT728_38905</name>
</gene>
<dbReference type="STRING" id="1765722.AT728_38905"/>
<dbReference type="AlphaFoldDB" id="A0A0W7XCT1"/>
<dbReference type="PANTHER" id="PTHR43141:SF4">
    <property type="entry name" value="CYTOCHROME BD2 SUBUNIT II"/>
    <property type="match status" value="1"/>
</dbReference>
<evidence type="ECO:0000256" key="1">
    <source>
        <dbReference type="ARBA" id="ARBA00004651"/>
    </source>
</evidence>
<comment type="caution">
    <text evidence="8">The sequence shown here is derived from an EMBL/GenBank/DDBJ whole genome shotgun (WGS) entry which is preliminary data.</text>
</comment>
<keyword evidence="4 7" id="KW-0812">Transmembrane</keyword>
<dbReference type="RefSeq" id="WP_058845488.1">
    <property type="nucleotide sequence ID" value="NZ_LOCL01000010.1"/>
</dbReference>
<evidence type="ECO:0000256" key="5">
    <source>
        <dbReference type="ARBA" id="ARBA00022989"/>
    </source>
</evidence>
<dbReference type="PANTHER" id="PTHR43141">
    <property type="entry name" value="CYTOCHROME BD2 SUBUNIT II"/>
    <property type="match status" value="1"/>
</dbReference>
<dbReference type="OrthoDB" id="9776710at2"/>
<organism evidence="8 9">
    <name type="scientific">Streptomyces silvensis</name>
    <dbReference type="NCBI Taxonomy" id="1765722"/>
    <lineage>
        <taxon>Bacteria</taxon>
        <taxon>Bacillati</taxon>
        <taxon>Actinomycetota</taxon>
        <taxon>Actinomycetes</taxon>
        <taxon>Kitasatosporales</taxon>
        <taxon>Streptomycetaceae</taxon>
        <taxon>Streptomyces</taxon>
    </lineage>
</organism>
<feature type="transmembrane region" description="Helical" evidence="7">
    <location>
        <begin position="219"/>
        <end position="239"/>
    </location>
</feature>
<sequence>MDTLATTLLGFFFAGYFVLGGADIGLGMLAPYLGRGRDERQHVTSTMAPLFLANEVWLVASVGVFIGAFPELEGDVLSGLLPVFVPLVAGWVVRDAGLWWRVTGGPAAADWLVAGGSWVAAGSWGWVLASLLNDSPTEPTSPGLGALTTLFVLLLFLAHGLAFATLRLTGAPLQRALRLTGRARYPFALTSVVIATLAVLAGARLPLSEHAASDTSLKLLVPVSLVVLPLLAGAHLWLWRLVRRGGGLQPTSLF</sequence>
<keyword evidence="6 7" id="KW-0472">Membrane</keyword>
<dbReference type="GO" id="GO:0019646">
    <property type="term" value="P:aerobic electron transport chain"/>
    <property type="evidence" value="ECO:0007669"/>
    <property type="project" value="TreeGrafter"/>
</dbReference>
<feature type="transmembrane region" description="Helical" evidence="7">
    <location>
        <begin position="50"/>
        <end position="70"/>
    </location>
</feature>